<dbReference type="PANTHER" id="PTHR21716">
    <property type="entry name" value="TRANSMEMBRANE PROTEIN"/>
    <property type="match status" value="1"/>
</dbReference>
<dbReference type="Proteomes" id="UP000239239">
    <property type="component" value="Unassembled WGS sequence"/>
</dbReference>
<gene>
    <name evidence="6" type="ORF">C3928_10355</name>
</gene>
<proteinExistence type="inferred from homology"/>
<evidence type="ECO:0000256" key="2">
    <source>
        <dbReference type="ARBA" id="ARBA00009773"/>
    </source>
</evidence>
<protein>
    <submittedName>
        <fullName evidence="6">AI-2E family transporter</fullName>
    </submittedName>
</protein>
<dbReference type="AlphaFoldDB" id="A0A2S6EXW0"/>
<dbReference type="Pfam" id="PF01594">
    <property type="entry name" value="AI-2E_transport"/>
    <property type="match status" value="1"/>
</dbReference>
<keyword evidence="4" id="KW-1133">Transmembrane helix</keyword>
<dbReference type="InterPro" id="IPR002549">
    <property type="entry name" value="AI-2E-like"/>
</dbReference>
<organism evidence="6 7">
    <name type="scientific">Legionella pneumophila</name>
    <dbReference type="NCBI Taxonomy" id="446"/>
    <lineage>
        <taxon>Bacteria</taxon>
        <taxon>Pseudomonadati</taxon>
        <taxon>Pseudomonadota</taxon>
        <taxon>Gammaproteobacteria</taxon>
        <taxon>Legionellales</taxon>
        <taxon>Legionellaceae</taxon>
        <taxon>Legionella</taxon>
    </lineage>
</organism>
<evidence type="ECO:0000313" key="7">
    <source>
        <dbReference type="Proteomes" id="UP000239239"/>
    </source>
</evidence>
<evidence type="ECO:0000256" key="3">
    <source>
        <dbReference type="ARBA" id="ARBA00022692"/>
    </source>
</evidence>
<accession>A0A2S6EXW0</accession>
<dbReference type="EMBL" id="PQWY01000015">
    <property type="protein sequence ID" value="PPK30029.1"/>
    <property type="molecule type" value="Genomic_DNA"/>
</dbReference>
<comment type="similarity">
    <text evidence="2">Belongs to the autoinducer-2 exporter (AI-2E) (TC 2.A.86) family.</text>
</comment>
<reference evidence="6 7" key="1">
    <citation type="submission" date="2018-02" db="EMBL/GenBank/DDBJ databases">
        <title>Draft genome sequences of four Legionella pneumophila clinical strains isolated in Ontario.</title>
        <authorList>
            <person name="Fortuna A."/>
            <person name="Ramnarine R."/>
            <person name="Li A."/>
            <person name="Frantz C."/>
            <person name="Mallo G."/>
        </authorList>
    </citation>
    <scope>NUCLEOTIDE SEQUENCE [LARGE SCALE GENOMIC DNA]</scope>
    <source>
        <strain evidence="6 7">LG61</strain>
    </source>
</reference>
<evidence type="ECO:0000256" key="4">
    <source>
        <dbReference type="ARBA" id="ARBA00022989"/>
    </source>
</evidence>
<keyword evidence="5" id="KW-0472">Membrane</keyword>
<dbReference type="PANTHER" id="PTHR21716:SF64">
    <property type="entry name" value="AI-2 TRANSPORT PROTEIN TQSA"/>
    <property type="match status" value="1"/>
</dbReference>
<name>A0A2S6EXW0_LEGPN</name>
<keyword evidence="3" id="KW-0812">Transmembrane</keyword>
<dbReference type="OrthoDB" id="9799225at2"/>
<evidence type="ECO:0000256" key="5">
    <source>
        <dbReference type="ARBA" id="ARBA00023136"/>
    </source>
</evidence>
<comment type="caution">
    <text evidence="6">The sequence shown here is derived from an EMBL/GenBank/DDBJ whole genome shotgun (WGS) entry which is preliminary data.</text>
</comment>
<comment type="subcellular location">
    <subcellularLocation>
        <location evidence="1">Membrane</location>
        <topology evidence="1">Multi-pass membrane protein</topology>
    </subcellularLocation>
</comment>
<evidence type="ECO:0000256" key="1">
    <source>
        <dbReference type="ARBA" id="ARBA00004141"/>
    </source>
</evidence>
<dbReference type="GO" id="GO:0055085">
    <property type="term" value="P:transmembrane transport"/>
    <property type="evidence" value="ECO:0007669"/>
    <property type="project" value="TreeGrafter"/>
</dbReference>
<evidence type="ECO:0000313" key="6">
    <source>
        <dbReference type="EMBL" id="PPK30029.1"/>
    </source>
</evidence>
<dbReference type="GO" id="GO:0016020">
    <property type="term" value="C:membrane"/>
    <property type="evidence" value="ECO:0007669"/>
    <property type="project" value="UniProtKB-SubCell"/>
</dbReference>
<sequence length="378" mass="42814">MAILPKSLPSYLLLASIYSSKMECNWMNRIITFTAALILVWITGYLLIAGRGLLIPIVISIFVWHLLNTINSGVQKIPFIGTHLPSWISMILSLFVVVCLVMILINIITNNVSDVIAASPRYQENLLHIFNNLDQRFHVKGIFDFDSLIQGFSIQSMLVNIYGVFTTITSSAVLISLYVVFLFVEQHYFTQKMDAFFPQEEHRKLVKNIISHITKDTQTYLGIKTLLSLLTATLSWFIMKWVGLDFAEFWALLIFFLNYIPNIGAIVATAFPAALALIQFESWWPFLEVTSGIVAIQFFVGNFLEPRLLGKSLNLSPLVILFALALWGAIWGVLGMFLSVPITVMMMIIFAHFDVTRPIAILLSQDGYIHKSYESLEN</sequence>